<dbReference type="Pfam" id="PF12706">
    <property type="entry name" value="Lactamase_B_2"/>
    <property type="match status" value="1"/>
</dbReference>
<proteinExistence type="predicted"/>
<dbReference type="RefSeq" id="WP_226767808.1">
    <property type="nucleotide sequence ID" value="NZ_BAAAEO010000005.1"/>
</dbReference>
<dbReference type="SUPFAM" id="SSF56281">
    <property type="entry name" value="Metallo-hydrolase/oxidoreductase"/>
    <property type="match status" value="1"/>
</dbReference>
<keyword evidence="3" id="KW-1185">Reference proteome</keyword>
<comment type="caution">
    <text evidence="2">The sequence shown here is derived from an EMBL/GenBank/DDBJ whole genome shotgun (WGS) entry which is preliminary data.</text>
</comment>
<accession>A0ABN1EA89</accession>
<dbReference type="InterPro" id="IPR036866">
    <property type="entry name" value="RibonucZ/Hydroxyglut_hydro"/>
</dbReference>
<reference evidence="2 3" key="1">
    <citation type="journal article" date="2019" name="Int. J. Syst. Evol. Microbiol.">
        <title>The Global Catalogue of Microorganisms (GCM) 10K type strain sequencing project: providing services to taxonomists for standard genome sequencing and annotation.</title>
        <authorList>
            <consortium name="The Broad Institute Genomics Platform"/>
            <consortium name="The Broad Institute Genome Sequencing Center for Infectious Disease"/>
            <person name="Wu L."/>
            <person name="Ma J."/>
        </authorList>
    </citation>
    <scope>NUCLEOTIDE SEQUENCE [LARGE SCALE GENOMIC DNA]</scope>
    <source>
        <strain evidence="2 3">JCM 14331</strain>
    </source>
</reference>
<evidence type="ECO:0000313" key="3">
    <source>
        <dbReference type="Proteomes" id="UP001501169"/>
    </source>
</evidence>
<dbReference type="Proteomes" id="UP001501169">
    <property type="component" value="Unassembled WGS sequence"/>
</dbReference>
<evidence type="ECO:0000259" key="1">
    <source>
        <dbReference type="Pfam" id="PF12706"/>
    </source>
</evidence>
<gene>
    <name evidence="2" type="ORF">GCM10009098_33150</name>
</gene>
<evidence type="ECO:0000313" key="2">
    <source>
        <dbReference type="EMBL" id="GAA0562380.1"/>
    </source>
</evidence>
<feature type="domain" description="Metallo-beta-lactamase" evidence="1">
    <location>
        <begin position="98"/>
        <end position="290"/>
    </location>
</feature>
<name>A0ABN1EA89_9GAMM</name>
<dbReference type="PANTHER" id="PTHR15032">
    <property type="entry name" value="N-ACYL-PHOSPHATIDYLETHANOLAMINE-HYDROLYZING PHOSPHOLIPASE D"/>
    <property type="match status" value="1"/>
</dbReference>
<dbReference type="PANTHER" id="PTHR15032:SF4">
    <property type="entry name" value="N-ACYL-PHOSPHATIDYLETHANOLAMINE-HYDROLYZING PHOSPHOLIPASE D"/>
    <property type="match status" value="1"/>
</dbReference>
<organism evidence="2 3">
    <name type="scientific">Rheinheimera aquimaris</name>
    <dbReference type="NCBI Taxonomy" id="412437"/>
    <lineage>
        <taxon>Bacteria</taxon>
        <taxon>Pseudomonadati</taxon>
        <taxon>Pseudomonadota</taxon>
        <taxon>Gammaproteobacteria</taxon>
        <taxon>Chromatiales</taxon>
        <taxon>Chromatiaceae</taxon>
        <taxon>Rheinheimera</taxon>
    </lineage>
</organism>
<dbReference type="InterPro" id="IPR001279">
    <property type="entry name" value="Metallo-B-lactamas"/>
</dbReference>
<protein>
    <submittedName>
        <fullName evidence="2">MBL fold metallo-hydrolase</fullName>
    </submittedName>
</protein>
<sequence>MNSQITASTDSQSVQQSARYQDGKFYNVAQFEQPGFMKTLAIAKRYYTEPAIDKVPALPLPLKQISRAELDALPDDGLHFVKLGHSSVLLKVYGEYWLLDPVFSERASPFSFLGPKRFHQAPISLAELPPISKVLISHNHYDHLDKASIKQLAAKTQRFLVPLGVEADLQKWGVPAAKISQFDWWQELTTANALIAFTPTQHFSGRGIGDGNTTLWGSWVIKTAAGSVYFSGDSGYFDGFKQIGTKYGPFDVAFIETGAYDKDWPHIHMTPEQSVQAHLDVDAKVMVPVHNGTFDLAFHAWYEPLERVSNAAAANAVALYTPYFGQVASLTAANWYSAGQHAWWRELMPTAQRQDELLAE</sequence>
<dbReference type="Gene3D" id="3.60.15.10">
    <property type="entry name" value="Ribonuclease Z/Hydroxyacylglutathione hydrolase-like"/>
    <property type="match status" value="1"/>
</dbReference>
<dbReference type="EMBL" id="BAAAEO010000005">
    <property type="protein sequence ID" value="GAA0562380.1"/>
    <property type="molecule type" value="Genomic_DNA"/>
</dbReference>